<keyword evidence="3" id="KW-1185">Reference proteome</keyword>
<gene>
    <name evidence="2" type="ORF">FB473_000732</name>
</gene>
<accession>A0ABX0SCG8</accession>
<keyword evidence="1" id="KW-1133">Transmembrane helix</keyword>
<feature type="transmembrane region" description="Helical" evidence="1">
    <location>
        <begin position="127"/>
        <end position="146"/>
    </location>
</feature>
<evidence type="ECO:0008006" key="4">
    <source>
        <dbReference type="Google" id="ProtNLM"/>
    </source>
</evidence>
<dbReference type="RefSeq" id="WP_208390419.1">
    <property type="nucleotide sequence ID" value="NZ_BAAAOO010000002.1"/>
</dbReference>
<dbReference type="InterPro" id="IPR049500">
    <property type="entry name" value="Peptidase_M50B-like"/>
</dbReference>
<feature type="transmembrane region" description="Helical" evidence="1">
    <location>
        <begin position="178"/>
        <end position="197"/>
    </location>
</feature>
<feature type="transmembrane region" description="Helical" evidence="1">
    <location>
        <begin position="153"/>
        <end position="172"/>
    </location>
</feature>
<keyword evidence="1" id="KW-0472">Membrane</keyword>
<proteinExistence type="predicted"/>
<protein>
    <recommendedName>
        <fullName evidence="4">Peptidase M50B-like protein</fullName>
    </recommendedName>
</protein>
<keyword evidence="1" id="KW-0812">Transmembrane</keyword>
<dbReference type="Pfam" id="PF13398">
    <property type="entry name" value="Peptidase_M50B"/>
    <property type="match status" value="1"/>
</dbReference>
<evidence type="ECO:0000313" key="2">
    <source>
        <dbReference type="EMBL" id="NIH56087.1"/>
    </source>
</evidence>
<reference evidence="2 3" key="1">
    <citation type="submission" date="2020-02" db="EMBL/GenBank/DDBJ databases">
        <title>Sequencing the genomes of 1000 actinobacteria strains.</title>
        <authorList>
            <person name="Klenk H.-P."/>
        </authorList>
    </citation>
    <scope>NUCLEOTIDE SEQUENCE [LARGE SCALE GENOMIC DNA]</scope>
    <source>
        <strain evidence="2 3">DSM 19609</strain>
    </source>
</reference>
<dbReference type="EMBL" id="JAAMOZ010000001">
    <property type="protein sequence ID" value="NIH56087.1"/>
    <property type="molecule type" value="Genomic_DNA"/>
</dbReference>
<evidence type="ECO:0000313" key="3">
    <source>
        <dbReference type="Proteomes" id="UP000749311"/>
    </source>
</evidence>
<dbReference type="Proteomes" id="UP000749311">
    <property type="component" value="Unassembled WGS sequence"/>
</dbReference>
<feature type="transmembrane region" description="Helical" evidence="1">
    <location>
        <begin position="29"/>
        <end position="50"/>
    </location>
</feature>
<organism evidence="2 3">
    <name type="scientific">Brooklawnia cerclae</name>
    <dbReference type="NCBI Taxonomy" id="349934"/>
    <lineage>
        <taxon>Bacteria</taxon>
        <taxon>Bacillati</taxon>
        <taxon>Actinomycetota</taxon>
        <taxon>Actinomycetes</taxon>
        <taxon>Propionibacteriales</taxon>
        <taxon>Propionibacteriaceae</taxon>
        <taxon>Brooklawnia</taxon>
    </lineage>
</organism>
<feature type="transmembrane region" description="Helical" evidence="1">
    <location>
        <begin position="225"/>
        <end position="247"/>
    </location>
</feature>
<evidence type="ECO:0000256" key="1">
    <source>
        <dbReference type="SAM" id="Phobius"/>
    </source>
</evidence>
<sequence>MTPANTSDDILGTIGDVLGAIWQSSLTPVAAPAASTTLLCALIGALAVLIRPVWHLTRHAVTITHEGGHALAALLTGRRLQSIRLHSDTSGVTVSSGRANGPGFAFTAFSGYAAPAVVGLGCAWLAGLGYVTATLWILVALLLLMLTRIRNGFGVWSVVVTTALVAGVSWWGDAALRAGAAHVLAWFLLFGAVRPVIELQRLRSRGKAPTSDADQLASATHLPGLCWVVLWLMATLAAAWLGTVWMLEPLGGLEGFIAGVDF</sequence>
<feature type="transmembrane region" description="Helical" evidence="1">
    <location>
        <begin position="103"/>
        <end position="121"/>
    </location>
</feature>
<comment type="caution">
    <text evidence="2">The sequence shown here is derived from an EMBL/GenBank/DDBJ whole genome shotgun (WGS) entry which is preliminary data.</text>
</comment>
<name>A0ABX0SCG8_9ACTN</name>